<feature type="non-terminal residue" evidence="1">
    <location>
        <position position="1"/>
    </location>
</feature>
<comment type="caution">
    <text evidence="1">The sequence shown here is derived from an EMBL/GenBank/DDBJ whole genome shotgun (WGS) entry which is preliminary data.</text>
</comment>
<feature type="non-terminal residue" evidence="1">
    <location>
        <position position="147"/>
    </location>
</feature>
<sequence length="147" mass="15736">RYVFPVSLGVTKLSGIGADSVFLGVIRPQSSSLAILRVWLSPNGVILCADQQFSSAVGYVEGDLVGHTLSSLVSGSPEALESLLERCRAASPEQLASQREGECVTAQLLLAHRFLEPVLMDITVRMAGSDAQRILVLHCRRCDGLEG</sequence>
<dbReference type="AlphaFoldDB" id="A0AAD3HMG1"/>
<name>A0AAD3HMG1_9CHLO</name>
<reference evidence="1 2" key="1">
    <citation type="journal article" date="2021" name="Sci. Rep.">
        <title>Genome sequencing of the multicellular alga Astrephomene provides insights into convergent evolution of germ-soma differentiation.</title>
        <authorList>
            <person name="Yamashita S."/>
            <person name="Yamamoto K."/>
            <person name="Matsuzaki R."/>
            <person name="Suzuki S."/>
            <person name="Yamaguchi H."/>
            <person name="Hirooka S."/>
            <person name="Minakuchi Y."/>
            <person name="Miyagishima S."/>
            <person name="Kawachi M."/>
            <person name="Toyoda A."/>
            <person name="Nozaki H."/>
        </authorList>
    </citation>
    <scope>NUCLEOTIDE SEQUENCE [LARGE SCALE GENOMIC DNA]</scope>
    <source>
        <strain evidence="1 2">NIES-4017</strain>
    </source>
</reference>
<organism evidence="1 2">
    <name type="scientific">Astrephomene gubernaculifera</name>
    <dbReference type="NCBI Taxonomy" id="47775"/>
    <lineage>
        <taxon>Eukaryota</taxon>
        <taxon>Viridiplantae</taxon>
        <taxon>Chlorophyta</taxon>
        <taxon>core chlorophytes</taxon>
        <taxon>Chlorophyceae</taxon>
        <taxon>CS clade</taxon>
        <taxon>Chlamydomonadales</taxon>
        <taxon>Astrephomenaceae</taxon>
        <taxon>Astrephomene</taxon>
    </lineage>
</organism>
<evidence type="ECO:0008006" key="3">
    <source>
        <dbReference type="Google" id="ProtNLM"/>
    </source>
</evidence>
<dbReference type="Proteomes" id="UP001054857">
    <property type="component" value="Unassembled WGS sequence"/>
</dbReference>
<dbReference type="EMBL" id="BMAR01000012">
    <property type="protein sequence ID" value="GFR46147.1"/>
    <property type="molecule type" value="Genomic_DNA"/>
</dbReference>
<evidence type="ECO:0000313" key="2">
    <source>
        <dbReference type="Proteomes" id="UP001054857"/>
    </source>
</evidence>
<accession>A0AAD3HMG1</accession>
<gene>
    <name evidence="1" type="ORF">Agub_g7673</name>
</gene>
<keyword evidence="2" id="KW-1185">Reference proteome</keyword>
<protein>
    <recommendedName>
        <fullName evidence="3">PAS domain-containing protein</fullName>
    </recommendedName>
</protein>
<evidence type="ECO:0000313" key="1">
    <source>
        <dbReference type="EMBL" id="GFR46147.1"/>
    </source>
</evidence>
<proteinExistence type="predicted"/>